<keyword evidence="2 3" id="KW-0119">Carbohydrate metabolism</keyword>
<protein>
    <recommendedName>
        <fullName evidence="3">N-acetylmuramic acid 6-phosphate etherase</fullName>
        <shortName evidence="3">MurNAc-6-P etherase</shortName>
        <ecNumber evidence="3">4.2.1.126</ecNumber>
    </recommendedName>
    <alternativeName>
        <fullName evidence="3">N-acetylmuramic acid 6-phosphate hydrolase</fullName>
    </alternativeName>
    <alternativeName>
        <fullName evidence="3">N-acetylmuramic acid 6-phosphate lyase</fullName>
    </alternativeName>
</protein>
<reference evidence="5 6" key="1">
    <citation type="submission" date="2020-08" db="EMBL/GenBank/DDBJ databases">
        <title>Genome public.</title>
        <authorList>
            <person name="Liu C."/>
            <person name="Sun Q."/>
        </authorList>
    </citation>
    <scope>NUCLEOTIDE SEQUENCE [LARGE SCALE GENOMIC DNA]</scope>
    <source>
        <strain evidence="5 6">NSJ-6</strain>
    </source>
</reference>
<dbReference type="CDD" id="cd05007">
    <property type="entry name" value="SIS_Etherase"/>
    <property type="match status" value="1"/>
</dbReference>
<feature type="active site" evidence="3">
    <location>
        <position position="116"/>
    </location>
</feature>
<comment type="miscellaneous">
    <text evidence="3">A lyase-type mechanism (elimination/hydration) is suggested for the cleavage of the lactyl ether bond of MurNAc 6-phosphate, with the formation of an alpha,beta-unsaturated aldehyde intermediate with (E)-stereochemistry, followed by the syn addition of water to give product.</text>
</comment>
<dbReference type="EC" id="4.2.1.126" evidence="3"/>
<keyword evidence="1 3" id="KW-0456">Lyase</keyword>
<keyword evidence="6" id="KW-1185">Reference proteome</keyword>
<dbReference type="Gene3D" id="3.40.50.10490">
    <property type="entry name" value="Glucose-6-phosphate isomerase like protein, domain 1"/>
    <property type="match status" value="2"/>
</dbReference>
<dbReference type="PROSITE" id="PS01272">
    <property type="entry name" value="GCKR"/>
    <property type="match status" value="1"/>
</dbReference>
<dbReference type="PROSITE" id="PS51464">
    <property type="entry name" value="SIS"/>
    <property type="match status" value="1"/>
</dbReference>
<evidence type="ECO:0000256" key="3">
    <source>
        <dbReference type="HAMAP-Rule" id="MF_00068"/>
    </source>
</evidence>
<comment type="catalytic activity">
    <reaction evidence="3">
        <text>N-acetyl-D-muramate 6-phosphate + H2O = N-acetyl-D-glucosamine 6-phosphate + (R)-lactate</text>
        <dbReference type="Rhea" id="RHEA:26410"/>
        <dbReference type="ChEBI" id="CHEBI:15377"/>
        <dbReference type="ChEBI" id="CHEBI:16004"/>
        <dbReference type="ChEBI" id="CHEBI:57513"/>
        <dbReference type="ChEBI" id="CHEBI:58722"/>
        <dbReference type="EC" id="4.2.1.126"/>
    </reaction>
</comment>
<proteinExistence type="inferred from homology"/>
<comment type="function">
    <text evidence="3">Specifically catalyzes the cleavage of the D-lactyl ether substituent of MurNAc 6-phosphate, producing GlcNAc 6-phosphate and D-lactate.</text>
</comment>
<dbReference type="GO" id="GO:0016829">
    <property type="term" value="F:lyase activity"/>
    <property type="evidence" value="ECO:0007669"/>
    <property type="project" value="UniProtKB-KW"/>
</dbReference>
<evidence type="ECO:0000259" key="4">
    <source>
        <dbReference type="PROSITE" id="PS51464"/>
    </source>
</evidence>
<evidence type="ECO:0000256" key="2">
    <source>
        <dbReference type="ARBA" id="ARBA00023277"/>
    </source>
</evidence>
<dbReference type="InterPro" id="IPR005486">
    <property type="entry name" value="Glucokinase_regulatory_CS"/>
</dbReference>
<name>A0ABR7D9I6_9CLOT</name>
<dbReference type="Proteomes" id="UP000596929">
    <property type="component" value="Unassembled WGS sequence"/>
</dbReference>
<dbReference type="Gene3D" id="1.10.8.1080">
    <property type="match status" value="1"/>
</dbReference>
<organism evidence="5 6">
    <name type="scientific">Clostridium hominis</name>
    <dbReference type="NCBI Taxonomy" id="2763036"/>
    <lineage>
        <taxon>Bacteria</taxon>
        <taxon>Bacillati</taxon>
        <taxon>Bacillota</taxon>
        <taxon>Clostridia</taxon>
        <taxon>Eubacteriales</taxon>
        <taxon>Clostridiaceae</taxon>
        <taxon>Clostridium</taxon>
    </lineage>
</organism>
<dbReference type="NCBIfam" id="NF003915">
    <property type="entry name" value="PRK05441.1"/>
    <property type="match status" value="1"/>
</dbReference>
<dbReference type="InterPro" id="IPR005488">
    <property type="entry name" value="Etherase_MurQ"/>
</dbReference>
<evidence type="ECO:0000256" key="1">
    <source>
        <dbReference type="ARBA" id="ARBA00023239"/>
    </source>
</evidence>
<dbReference type="InterPro" id="IPR001347">
    <property type="entry name" value="SIS_dom"/>
</dbReference>
<comment type="pathway">
    <text evidence="3">Amino-sugar metabolism; N-acetylmuramate degradation.</text>
</comment>
<dbReference type="RefSeq" id="WP_186838851.1">
    <property type="nucleotide sequence ID" value="NZ_JACOOO010000004.1"/>
</dbReference>
<dbReference type="HAMAP" id="MF_00068">
    <property type="entry name" value="MurQ"/>
    <property type="match status" value="1"/>
</dbReference>
<feature type="active site" description="Proton donor" evidence="3">
    <location>
        <position position="85"/>
    </location>
</feature>
<dbReference type="PANTHER" id="PTHR10088">
    <property type="entry name" value="GLUCOKINASE REGULATORY PROTEIN"/>
    <property type="match status" value="1"/>
</dbReference>
<dbReference type="NCBIfam" id="TIGR00274">
    <property type="entry name" value="N-acetylmuramic acid 6-phosphate etherase"/>
    <property type="match status" value="1"/>
</dbReference>
<dbReference type="PANTHER" id="PTHR10088:SF4">
    <property type="entry name" value="GLUCOKINASE REGULATORY PROTEIN"/>
    <property type="match status" value="1"/>
</dbReference>
<dbReference type="Pfam" id="PF22645">
    <property type="entry name" value="GKRP_SIS_N"/>
    <property type="match status" value="1"/>
</dbReference>
<sequence>MEINLQKLDTEQVNENTKNIDNLSTIDMITTINNEDKKVALEVEKVIPCIAKAVDETYNRIKSGGRLIYIGAGTSGRLGVLDASECPPTYGVDFELVQGIMAGGRDAMFKAKEGAEDSKELAVEDLKAINLTKNDMVIGLAASGRTPYVIGGLEYAKEIGAGTGSVSCVQNSEVSNVAEFAIEVVVGAEVVTGSTRMKSGTAQKMVLNMISTGVMIKLGKVYGNLMIDVRPTNEKLVERAKGIIMKCTGVTRDVAEEYMSLSGNDVRLSIFMILSKLNKEESINILDENDNNIRKALESLK</sequence>
<accession>A0ABR7D9I6</accession>
<comment type="caution">
    <text evidence="5">The sequence shown here is derived from an EMBL/GenBank/DDBJ whole genome shotgun (WGS) entry which is preliminary data.</text>
</comment>
<dbReference type="NCBIfam" id="NF009222">
    <property type="entry name" value="PRK12570.1"/>
    <property type="match status" value="1"/>
</dbReference>
<feature type="domain" description="SIS" evidence="4">
    <location>
        <begin position="57"/>
        <end position="220"/>
    </location>
</feature>
<evidence type="ECO:0000313" key="6">
    <source>
        <dbReference type="Proteomes" id="UP000596929"/>
    </source>
</evidence>
<dbReference type="EMBL" id="JACOOO010000004">
    <property type="protein sequence ID" value="MBC5628031.1"/>
    <property type="molecule type" value="Genomic_DNA"/>
</dbReference>
<dbReference type="InterPro" id="IPR040190">
    <property type="entry name" value="MURQ/GCKR"/>
</dbReference>
<comment type="subunit">
    <text evidence="3">Homodimer.</text>
</comment>
<gene>
    <name evidence="3 5" type="primary">murQ</name>
    <name evidence="5" type="ORF">H8S20_03895</name>
</gene>
<dbReference type="InterPro" id="IPR046348">
    <property type="entry name" value="SIS_dom_sf"/>
</dbReference>
<comment type="similarity">
    <text evidence="3">Belongs to the GCKR-like family. MurNAc-6-P etherase subfamily.</text>
</comment>
<evidence type="ECO:0000313" key="5">
    <source>
        <dbReference type="EMBL" id="MBC5628031.1"/>
    </source>
</evidence>
<dbReference type="SUPFAM" id="SSF53697">
    <property type="entry name" value="SIS domain"/>
    <property type="match status" value="1"/>
</dbReference>